<dbReference type="GO" id="GO:0055085">
    <property type="term" value="P:transmembrane transport"/>
    <property type="evidence" value="ECO:0007669"/>
    <property type="project" value="InterPro"/>
</dbReference>
<evidence type="ECO:0000313" key="2">
    <source>
        <dbReference type="EMBL" id="VAW15919.1"/>
    </source>
</evidence>
<dbReference type="CDD" id="cd13602">
    <property type="entry name" value="PBP2_TRAP_BpDctp6_7"/>
    <property type="match status" value="1"/>
</dbReference>
<name>A0A3B0TUM5_9ZZZZ</name>
<dbReference type="PANTHER" id="PTHR33376">
    <property type="match status" value="1"/>
</dbReference>
<dbReference type="Pfam" id="PF03480">
    <property type="entry name" value="DctP"/>
    <property type="match status" value="1"/>
</dbReference>
<organism evidence="2">
    <name type="scientific">hydrothermal vent metagenome</name>
    <dbReference type="NCBI Taxonomy" id="652676"/>
    <lineage>
        <taxon>unclassified sequences</taxon>
        <taxon>metagenomes</taxon>
        <taxon>ecological metagenomes</taxon>
    </lineage>
</organism>
<dbReference type="NCBIfam" id="NF037995">
    <property type="entry name" value="TRAP_S1"/>
    <property type="match status" value="1"/>
</dbReference>
<proteinExistence type="predicted"/>
<accession>A0A3B0TUM5</accession>
<evidence type="ECO:0008006" key="3">
    <source>
        <dbReference type="Google" id="ProtNLM"/>
    </source>
</evidence>
<dbReference type="EMBL" id="UOEM01000092">
    <property type="protein sequence ID" value="VAW15919.1"/>
    <property type="molecule type" value="Genomic_DNA"/>
</dbReference>
<dbReference type="Gene3D" id="3.40.190.170">
    <property type="entry name" value="Bacterial extracellular solute-binding protein, family 7"/>
    <property type="match status" value="1"/>
</dbReference>
<evidence type="ECO:0000256" key="1">
    <source>
        <dbReference type="ARBA" id="ARBA00022729"/>
    </source>
</evidence>
<dbReference type="InterPro" id="IPR038404">
    <property type="entry name" value="TRAP_DctP_sf"/>
</dbReference>
<keyword evidence="1" id="KW-0732">Signal</keyword>
<gene>
    <name evidence="2" type="ORF">MNBD_ALPHA09-1975</name>
</gene>
<protein>
    <recommendedName>
        <fullName evidence="3">TRAP-type C4-dicarboxylate transport system, periplasmic component</fullName>
    </recommendedName>
</protein>
<dbReference type="AlphaFoldDB" id="A0A3B0TUM5"/>
<sequence>MTITKSKAAKAVLKLALGSAAALSLMAGAAQAQKWDMPMAYSATNFHSVTGAEFAKCVTTGTGGSIEVVTHPSGSLFKGGDIKRAIQTGQVPIGERLLSGHQNENPVFGFDSIPFLATSFDDAAKLWKAAKPTLTKILDDQNLVLLYSVPWPPQGLYFKNEVNSVADMKGVKFRSYNNATARLAELTGMLPVSIEAAEISQAFATGVADAMVSSGATGYDRKVWESLNYFYEVDAWLPRNSIMVNKDTWNGTSDANKNVIRGCAELAEYAGTWRAVQYTDFTLNGLKAGGMKVGPASDTLVGELKKVGETMTAEWLEASGAEGKAIVDAYKAMQ</sequence>
<reference evidence="2" key="1">
    <citation type="submission" date="2018-06" db="EMBL/GenBank/DDBJ databases">
        <authorList>
            <person name="Zhirakovskaya E."/>
        </authorList>
    </citation>
    <scope>NUCLEOTIDE SEQUENCE</scope>
</reference>
<dbReference type="PANTHER" id="PTHR33376:SF4">
    <property type="entry name" value="SIALIC ACID-BINDING PERIPLASMIC PROTEIN SIAP"/>
    <property type="match status" value="1"/>
</dbReference>
<dbReference type="InterPro" id="IPR018389">
    <property type="entry name" value="DctP_fam"/>
</dbReference>